<evidence type="ECO:0000259" key="4">
    <source>
        <dbReference type="PROSITE" id="PS50158"/>
    </source>
</evidence>
<evidence type="ECO:0000313" key="5">
    <source>
        <dbReference type="EMBL" id="KAJ8981522.1"/>
    </source>
</evidence>
<dbReference type="SUPFAM" id="SSF57756">
    <property type="entry name" value="Retrovirus zinc finger-like domains"/>
    <property type="match status" value="1"/>
</dbReference>
<proteinExistence type="predicted"/>
<comment type="caution">
    <text evidence="5">The sequence shown here is derived from an EMBL/GenBank/DDBJ whole genome shotgun (WGS) entry which is preliminary data.</text>
</comment>
<evidence type="ECO:0000313" key="6">
    <source>
        <dbReference type="Proteomes" id="UP001162164"/>
    </source>
</evidence>
<feature type="coiled-coil region" evidence="2">
    <location>
        <begin position="358"/>
        <end position="385"/>
    </location>
</feature>
<organism evidence="5 6">
    <name type="scientific">Molorchus minor</name>
    <dbReference type="NCBI Taxonomy" id="1323400"/>
    <lineage>
        <taxon>Eukaryota</taxon>
        <taxon>Metazoa</taxon>
        <taxon>Ecdysozoa</taxon>
        <taxon>Arthropoda</taxon>
        <taxon>Hexapoda</taxon>
        <taxon>Insecta</taxon>
        <taxon>Pterygota</taxon>
        <taxon>Neoptera</taxon>
        <taxon>Endopterygota</taxon>
        <taxon>Coleoptera</taxon>
        <taxon>Polyphaga</taxon>
        <taxon>Cucujiformia</taxon>
        <taxon>Chrysomeloidea</taxon>
        <taxon>Cerambycidae</taxon>
        <taxon>Lamiinae</taxon>
        <taxon>Monochamini</taxon>
        <taxon>Molorchus</taxon>
    </lineage>
</organism>
<keyword evidence="1" id="KW-0479">Metal-binding</keyword>
<dbReference type="PANTHER" id="PTHR45823:SF1">
    <property type="entry name" value="T-SNARE COILED-COIL HOMOLOGY DOMAIN-CONTAINING PROTEIN"/>
    <property type="match status" value="1"/>
</dbReference>
<dbReference type="PROSITE" id="PS50158">
    <property type="entry name" value="ZF_CCHC"/>
    <property type="match status" value="1"/>
</dbReference>
<evidence type="ECO:0000256" key="1">
    <source>
        <dbReference type="PROSITE-ProRule" id="PRU00047"/>
    </source>
</evidence>
<feature type="coiled-coil region" evidence="2">
    <location>
        <begin position="44"/>
        <end position="78"/>
    </location>
</feature>
<dbReference type="Pfam" id="PF14893">
    <property type="entry name" value="PNMA"/>
    <property type="match status" value="1"/>
</dbReference>
<reference evidence="5" key="1">
    <citation type="journal article" date="2023" name="Insect Mol. Biol.">
        <title>Genome sequencing provides insights into the evolution of gene families encoding plant cell wall-degrading enzymes in longhorned beetles.</title>
        <authorList>
            <person name="Shin N.R."/>
            <person name="Okamura Y."/>
            <person name="Kirsch R."/>
            <person name="Pauchet Y."/>
        </authorList>
    </citation>
    <scope>NUCLEOTIDE SEQUENCE</scope>
    <source>
        <strain evidence="5">MMC_N1</strain>
    </source>
</reference>
<keyword evidence="1" id="KW-0863">Zinc-finger</keyword>
<dbReference type="EMBL" id="JAPWTJ010000179">
    <property type="protein sequence ID" value="KAJ8981522.1"/>
    <property type="molecule type" value="Genomic_DNA"/>
</dbReference>
<accession>A0ABQ9JUC5</accession>
<keyword evidence="6" id="KW-1185">Reference proteome</keyword>
<name>A0ABQ9JUC5_9CUCU</name>
<evidence type="ECO:0000256" key="2">
    <source>
        <dbReference type="SAM" id="Coils"/>
    </source>
</evidence>
<gene>
    <name evidence="5" type="ORF">NQ317_011758</name>
</gene>
<dbReference type="PANTHER" id="PTHR45823">
    <property type="entry name" value="T-SNARE COILED-COIL HOMOLOGY DOMAIN-CONTAINING PROTEIN"/>
    <property type="match status" value="1"/>
</dbReference>
<sequence length="439" mass="51343">MPVITRTKRAEMEETIKQFMDMMREMKSGQDAIKEEMKQGQDAIKEEMKQGQDAIKEIKQCQDEMKTAQEAMKSEVTRQLQDQGNKIDQQVSEILTNMKTEMHTRFEYMEKVVEETVEEFKNEVDKEITDMKNGLVDVKKEIDILKRKYECQKSGTVKVEEDCHHSSKIKPPTYDGKTSWQTYMKQFEAAANVNNWSESEKATALIVSLRGDALEILQTLNEDQHKNYEDLVLQLEMRFGDKHLQQVYQAQLKGRNQRINENLQQYEADIARLVYLAYPTAPRDFIEQLAVQVFIDGIRDCETQQALRLARCKKLNEVLAYALEFEAAKQASRGHTRIRQIRTRTPEREYRSNNSYNRSNFKDDVENLRQNIRDIQTSLENIVEQADRRNQTTSFRRKVPLECWNCGEKGHIRPRCPRLGSEQSPVQRQVEDQARGQAG</sequence>
<evidence type="ECO:0000256" key="3">
    <source>
        <dbReference type="SAM" id="MobiDB-lite"/>
    </source>
</evidence>
<dbReference type="InterPro" id="IPR036875">
    <property type="entry name" value="Znf_CCHC_sf"/>
</dbReference>
<feature type="region of interest" description="Disordered" evidence="3">
    <location>
        <begin position="414"/>
        <end position="439"/>
    </location>
</feature>
<protein>
    <recommendedName>
        <fullName evidence="4">CCHC-type domain-containing protein</fullName>
    </recommendedName>
</protein>
<feature type="compositionally biased region" description="Basic and acidic residues" evidence="3">
    <location>
        <begin position="429"/>
        <end position="439"/>
    </location>
</feature>
<keyword evidence="2" id="KW-0175">Coiled coil</keyword>
<dbReference type="Proteomes" id="UP001162164">
    <property type="component" value="Unassembled WGS sequence"/>
</dbReference>
<feature type="domain" description="CCHC-type" evidence="4">
    <location>
        <begin position="403"/>
        <end position="418"/>
    </location>
</feature>
<dbReference type="SMART" id="SM00343">
    <property type="entry name" value="ZnF_C2HC"/>
    <property type="match status" value="1"/>
</dbReference>
<keyword evidence="1" id="KW-0862">Zinc</keyword>
<dbReference type="InterPro" id="IPR048270">
    <property type="entry name" value="PNMA_C"/>
</dbReference>
<dbReference type="InterPro" id="IPR001878">
    <property type="entry name" value="Znf_CCHC"/>
</dbReference>
<feature type="coiled-coil region" evidence="2">
    <location>
        <begin position="249"/>
        <end position="276"/>
    </location>
</feature>